<dbReference type="AlphaFoldDB" id="A0A1G8C6K3"/>
<evidence type="ECO:0000313" key="3">
    <source>
        <dbReference type="Proteomes" id="UP000198748"/>
    </source>
</evidence>
<sequence length="455" mass="51964">MKALLIVCFCLAPWWVAGQYAPFKMLRYDEDYAFLKTDTSRNFYRKLKFTPLSKNGETYVSFGGDVRFQYYHVVNDEWGEQPDKNYGYVFSRYLGHADFHAGPHFRLFGELQSGMANAKASTSPADENPLDLHQAFFDVNLFRGKSRNVVFRVGRQELLYGSQRLISVREGPNNRHSFDGAKVMFSGKNVKTDLLYSHYVASKKGVFDDGYNKNVKLWGAYSVFNQVPGLQNVDLYYFGFDKKINSYDDGKGKEMRHSAGTRIWGKSQRWRYDLEAVYQFGDFAGKSVRAWTASAHVDYMLDHLVFEPELGLKTELISGDKRLGDNRMNTFNPLFPRGGYFGLAALVGPANLVDVHPSVTLNFTSKFNVDFDYDVFWRYSSQDGVYGPNAALIYPSSGIKDKFIGHQYAMVGEYVTSPFLHFGCELTYFVTGDFLRKAGPGKNLLFLCLTTEFKF</sequence>
<dbReference type="OrthoDB" id="311329at2"/>
<dbReference type="InterPro" id="IPR025388">
    <property type="entry name" value="Alginate_export_dom"/>
</dbReference>
<keyword evidence="3" id="KW-1185">Reference proteome</keyword>
<dbReference type="Proteomes" id="UP000198748">
    <property type="component" value="Unassembled WGS sequence"/>
</dbReference>
<evidence type="ECO:0000313" key="2">
    <source>
        <dbReference type="EMBL" id="SDH40982.1"/>
    </source>
</evidence>
<dbReference type="EMBL" id="FNAN01000036">
    <property type="protein sequence ID" value="SDH40982.1"/>
    <property type="molecule type" value="Genomic_DNA"/>
</dbReference>
<dbReference type="InterPro" id="IPR053728">
    <property type="entry name" value="Alginate_Permeability_Chnl"/>
</dbReference>
<name>A0A1G8C6K3_9BACT</name>
<feature type="domain" description="Alginate export" evidence="1">
    <location>
        <begin position="59"/>
        <end position="440"/>
    </location>
</feature>
<dbReference type="Gene3D" id="2.40.160.100">
    <property type="match status" value="1"/>
</dbReference>
<reference evidence="3" key="1">
    <citation type="submission" date="2016-10" db="EMBL/GenBank/DDBJ databases">
        <authorList>
            <person name="Varghese N."/>
            <person name="Submissions S."/>
        </authorList>
    </citation>
    <scope>NUCLEOTIDE SEQUENCE [LARGE SCALE GENOMIC DNA]</scope>
    <source>
        <strain evidence="3">DSM 25329</strain>
    </source>
</reference>
<accession>A0A1G8C6K3</accession>
<gene>
    <name evidence="2" type="ORF">SAMN04487996_13614</name>
</gene>
<protein>
    <submittedName>
        <fullName evidence="2">Alginate export</fullName>
    </submittedName>
</protein>
<dbReference type="Pfam" id="PF13372">
    <property type="entry name" value="Alginate_exp"/>
    <property type="match status" value="1"/>
</dbReference>
<dbReference type="RefSeq" id="WP_090157761.1">
    <property type="nucleotide sequence ID" value="NZ_FNAN01000036.1"/>
</dbReference>
<dbReference type="STRING" id="659014.SAMN04487996_13614"/>
<evidence type="ECO:0000259" key="1">
    <source>
        <dbReference type="Pfam" id="PF13372"/>
    </source>
</evidence>
<organism evidence="2 3">
    <name type="scientific">Dyadobacter soli</name>
    <dbReference type="NCBI Taxonomy" id="659014"/>
    <lineage>
        <taxon>Bacteria</taxon>
        <taxon>Pseudomonadati</taxon>
        <taxon>Bacteroidota</taxon>
        <taxon>Cytophagia</taxon>
        <taxon>Cytophagales</taxon>
        <taxon>Spirosomataceae</taxon>
        <taxon>Dyadobacter</taxon>
    </lineage>
</organism>
<proteinExistence type="predicted"/>